<dbReference type="InterPro" id="IPR001611">
    <property type="entry name" value="Leu-rich_rpt"/>
</dbReference>
<reference evidence="1" key="2">
    <citation type="submission" date="2021-04" db="EMBL/GenBank/DDBJ databases">
        <authorList>
            <person name="Dong X."/>
        </authorList>
    </citation>
    <scope>NUCLEOTIDE SEQUENCE</scope>
    <source>
        <strain evidence="1">ZWT</strain>
    </source>
</reference>
<sequence length="104" mass="11784">MKKKLVLILVVLLIGFIVCINKTDDEIIIFPDKNLENVIRKRIKKPTGDIFNSDVGKITILACWEMEIKDISGMQNLINLTDLQLDDNKISNIEPVNSPTTCSR</sequence>
<name>A0A9J6P0Y8_9CLOT</name>
<proteinExistence type="predicted"/>
<evidence type="ECO:0000313" key="2">
    <source>
        <dbReference type="Proteomes" id="UP001056429"/>
    </source>
</evidence>
<evidence type="ECO:0008006" key="3">
    <source>
        <dbReference type="Google" id="ProtNLM"/>
    </source>
</evidence>
<dbReference type="Proteomes" id="UP001056429">
    <property type="component" value="Unassembled WGS sequence"/>
</dbReference>
<dbReference type="PROSITE" id="PS51450">
    <property type="entry name" value="LRR"/>
    <property type="match status" value="1"/>
</dbReference>
<organism evidence="1 2">
    <name type="scientific">Oceanirhabdus seepicola</name>
    <dbReference type="NCBI Taxonomy" id="2828781"/>
    <lineage>
        <taxon>Bacteria</taxon>
        <taxon>Bacillati</taxon>
        <taxon>Bacillota</taxon>
        <taxon>Clostridia</taxon>
        <taxon>Eubacteriales</taxon>
        <taxon>Clostridiaceae</taxon>
        <taxon>Oceanirhabdus</taxon>
    </lineage>
</organism>
<dbReference type="RefSeq" id="WP_250857975.1">
    <property type="nucleotide sequence ID" value="NZ_JAGSOJ010000001.1"/>
</dbReference>
<dbReference type="InterPro" id="IPR032675">
    <property type="entry name" value="LRR_dom_sf"/>
</dbReference>
<keyword evidence="2" id="KW-1185">Reference proteome</keyword>
<reference evidence="1" key="1">
    <citation type="journal article" date="2021" name="mSystems">
        <title>Bacteria and Archaea Synergistically Convert Glycine Betaine to Biogenic Methane in the Formosa Cold Seep of the South China Sea.</title>
        <authorList>
            <person name="Li L."/>
            <person name="Zhang W."/>
            <person name="Zhang S."/>
            <person name="Song L."/>
            <person name="Sun Q."/>
            <person name="Zhang H."/>
            <person name="Xiang H."/>
            <person name="Dong X."/>
        </authorList>
    </citation>
    <scope>NUCLEOTIDE SEQUENCE</scope>
    <source>
        <strain evidence="1">ZWT</strain>
    </source>
</reference>
<dbReference type="AlphaFoldDB" id="A0A9J6P0Y8"/>
<comment type="caution">
    <text evidence="1">The sequence shown here is derived from an EMBL/GenBank/DDBJ whole genome shotgun (WGS) entry which is preliminary data.</text>
</comment>
<evidence type="ECO:0000313" key="1">
    <source>
        <dbReference type="EMBL" id="MCM1989096.1"/>
    </source>
</evidence>
<protein>
    <recommendedName>
        <fullName evidence="3">Leucine-rich repeat domain-containing protein</fullName>
    </recommendedName>
</protein>
<gene>
    <name evidence="1" type="ORF">KDK92_05035</name>
</gene>
<accession>A0A9J6P0Y8</accession>
<dbReference type="EMBL" id="JAGSOJ010000001">
    <property type="protein sequence ID" value="MCM1989096.1"/>
    <property type="molecule type" value="Genomic_DNA"/>
</dbReference>
<dbReference type="Gene3D" id="3.80.10.10">
    <property type="entry name" value="Ribonuclease Inhibitor"/>
    <property type="match status" value="1"/>
</dbReference>